<reference evidence="8 9" key="1">
    <citation type="submission" date="2020-08" db="EMBL/GenBank/DDBJ databases">
        <title>Genomic Encyclopedia of Type Strains, Phase IV (KMG-V): Genome sequencing to study the core and pangenomes of soil and plant-associated prokaryotes.</title>
        <authorList>
            <person name="Whitman W."/>
        </authorList>
    </citation>
    <scope>NUCLEOTIDE SEQUENCE [LARGE SCALE GENOMIC DNA]</scope>
    <source>
        <strain evidence="8 9">34/80</strain>
    </source>
</reference>
<dbReference type="PANTHER" id="PTHR30349">
    <property type="entry name" value="PHAGE INTEGRASE-RELATED"/>
    <property type="match status" value="1"/>
</dbReference>
<evidence type="ECO:0000256" key="5">
    <source>
        <dbReference type="PROSITE-ProRule" id="PRU01248"/>
    </source>
</evidence>
<evidence type="ECO:0000256" key="4">
    <source>
        <dbReference type="ARBA" id="ARBA00023172"/>
    </source>
</evidence>
<dbReference type="SUPFAM" id="SSF56349">
    <property type="entry name" value="DNA breaking-rejoining enzymes"/>
    <property type="match status" value="1"/>
</dbReference>
<dbReference type="Pfam" id="PF12482">
    <property type="entry name" value="DUF3701"/>
    <property type="match status" value="1"/>
</dbReference>
<evidence type="ECO:0000256" key="3">
    <source>
        <dbReference type="ARBA" id="ARBA00023125"/>
    </source>
</evidence>
<evidence type="ECO:0000313" key="8">
    <source>
        <dbReference type="EMBL" id="MBB4225586.1"/>
    </source>
</evidence>
<sequence length="567" mass="62839">MKTTTARGSGAESGEFPTRSQLAALRAWYAGLSARVAVAQYLGQSRATGQSSRTILGGIRRQLAQYARRRHRDDLASLITHPAAEREERARAVRDAIEKLQQLGVPVPVVTDAVDRWLPARAARALQGCGIRTLADLTVRVPRRRRWWAAVPGLGARSARQIEEFFAANPVLTERARALVVTPRTEISPWEHLIVPQEVDGSRGTFRAPQATCTLSAQDDYQAVQAWLSLQESAATQRAYRKEAERLMLWAILERGKALSSLTTEDAIAYRAFLRRPSPQERWVGPARPRTSSEWRPFQGALAPRSIAYALSVIGALYRWLIEQRYALANPFAGVKVKGARRSGAFDGSRVFTEHDWTLIRSTADGIEWIGGWSREGAQRLRFVLDFWYATGLRPSEMADARLGDIEHDAQGDVWLSVVGKGLKYGRVALPLLARCALDQYLAQRGLPVTPAHWSPKTALIPGLAEDETGIGASRLWSVMRRFFLHAAHALEKVNASTADKLGRATPHWMRHTHATHALARGAELVTVRDNLRHASVATTSVYLHTDEVKRARQMGEAFPARSSGAA</sequence>
<evidence type="ECO:0000256" key="2">
    <source>
        <dbReference type="ARBA" id="ARBA00022908"/>
    </source>
</evidence>
<feature type="domain" description="Tyr recombinase" evidence="6">
    <location>
        <begin position="347"/>
        <end position="556"/>
    </location>
</feature>
<dbReference type="InterPro" id="IPR050090">
    <property type="entry name" value="Tyrosine_recombinase_XerCD"/>
</dbReference>
<feature type="domain" description="Core-binding (CB)" evidence="7">
    <location>
        <begin position="218"/>
        <end position="322"/>
    </location>
</feature>
<dbReference type="Gene3D" id="1.10.150.130">
    <property type="match status" value="1"/>
</dbReference>
<dbReference type="GO" id="GO:0015074">
    <property type="term" value="P:DNA integration"/>
    <property type="evidence" value="ECO:0007669"/>
    <property type="project" value="UniProtKB-KW"/>
</dbReference>
<evidence type="ECO:0000256" key="1">
    <source>
        <dbReference type="ARBA" id="ARBA00008857"/>
    </source>
</evidence>
<keyword evidence="2" id="KW-0229">DNA integration</keyword>
<protein>
    <submittedName>
        <fullName evidence="8">Site-specific recombinase XerD</fullName>
    </submittedName>
</protein>
<evidence type="ECO:0000259" key="6">
    <source>
        <dbReference type="PROSITE" id="PS51898"/>
    </source>
</evidence>
<dbReference type="Pfam" id="PF00589">
    <property type="entry name" value="Phage_integrase"/>
    <property type="match status" value="1"/>
</dbReference>
<dbReference type="PROSITE" id="PS51900">
    <property type="entry name" value="CB"/>
    <property type="match status" value="1"/>
</dbReference>
<dbReference type="GO" id="GO:0006310">
    <property type="term" value="P:DNA recombination"/>
    <property type="evidence" value="ECO:0007669"/>
    <property type="project" value="UniProtKB-KW"/>
</dbReference>
<dbReference type="AlphaFoldDB" id="A0A840FSI9"/>
<dbReference type="RefSeq" id="WP_184642322.1">
    <property type="nucleotide sequence ID" value="NZ_JACIFZ010000013.1"/>
</dbReference>
<evidence type="ECO:0000259" key="7">
    <source>
        <dbReference type="PROSITE" id="PS51900"/>
    </source>
</evidence>
<dbReference type="Gene3D" id="1.10.443.10">
    <property type="entry name" value="Intergrase catalytic core"/>
    <property type="match status" value="1"/>
</dbReference>
<dbReference type="PANTHER" id="PTHR30349:SF41">
    <property type="entry name" value="INTEGRASE_RECOMBINASE PROTEIN MJ0367-RELATED"/>
    <property type="match status" value="1"/>
</dbReference>
<gene>
    <name evidence="8" type="ORF">GGD71_006399</name>
</gene>
<name>A0A840FSI9_9BURK</name>
<comment type="similarity">
    <text evidence="1">Belongs to the 'phage' integrase family.</text>
</comment>
<keyword evidence="4" id="KW-0233">DNA recombination</keyword>
<comment type="caution">
    <text evidence="8">The sequence shown here is derived from an EMBL/GenBank/DDBJ whole genome shotgun (WGS) entry which is preliminary data.</text>
</comment>
<dbReference type="InterPro" id="IPR010998">
    <property type="entry name" value="Integrase_recombinase_N"/>
</dbReference>
<dbReference type="InterPro" id="IPR002104">
    <property type="entry name" value="Integrase_catalytic"/>
</dbReference>
<dbReference type="PROSITE" id="PS51898">
    <property type="entry name" value="TYR_RECOMBINASE"/>
    <property type="match status" value="1"/>
</dbReference>
<accession>A0A840FSI9</accession>
<evidence type="ECO:0000313" key="9">
    <source>
        <dbReference type="Proteomes" id="UP000524450"/>
    </source>
</evidence>
<dbReference type="GO" id="GO:0003677">
    <property type="term" value="F:DNA binding"/>
    <property type="evidence" value="ECO:0007669"/>
    <property type="project" value="UniProtKB-UniRule"/>
</dbReference>
<dbReference type="InterPro" id="IPR044068">
    <property type="entry name" value="CB"/>
</dbReference>
<dbReference type="InterPro" id="IPR013762">
    <property type="entry name" value="Integrase-like_cat_sf"/>
</dbReference>
<dbReference type="EMBL" id="JACIFZ010000013">
    <property type="protein sequence ID" value="MBB4225586.1"/>
    <property type="molecule type" value="Genomic_DNA"/>
</dbReference>
<keyword evidence="3 5" id="KW-0238">DNA-binding</keyword>
<dbReference type="InterPro" id="IPR011010">
    <property type="entry name" value="DNA_brk_join_enz"/>
</dbReference>
<organism evidence="8 9">
    <name type="scientific">Variovorax guangxiensis</name>
    <dbReference type="NCBI Taxonomy" id="1775474"/>
    <lineage>
        <taxon>Bacteria</taxon>
        <taxon>Pseudomonadati</taxon>
        <taxon>Pseudomonadota</taxon>
        <taxon>Betaproteobacteria</taxon>
        <taxon>Burkholderiales</taxon>
        <taxon>Comamonadaceae</taxon>
        <taxon>Variovorax</taxon>
    </lineage>
</organism>
<dbReference type="InterPro" id="IPR022169">
    <property type="entry name" value="DUF3701"/>
</dbReference>
<proteinExistence type="inferred from homology"/>
<dbReference type="Proteomes" id="UP000524450">
    <property type="component" value="Unassembled WGS sequence"/>
</dbReference>
<dbReference type="CDD" id="cd00397">
    <property type="entry name" value="DNA_BRE_C"/>
    <property type="match status" value="1"/>
</dbReference>